<name>B8IKU9_METNO</name>
<evidence type="ECO:0000256" key="1">
    <source>
        <dbReference type="ARBA" id="ARBA00000085"/>
    </source>
</evidence>
<evidence type="ECO:0000313" key="11">
    <source>
        <dbReference type="EMBL" id="ACL56306.1"/>
    </source>
</evidence>
<dbReference type="CDD" id="cd06225">
    <property type="entry name" value="HAMP"/>
    <property type="match status" value="1"/>
</dbReference>
<dbReference type="Gene3D" id="3.30.565.10">
    <property type="entry name" value="Histidine kinase-like ATPase, C-terminal domain"/>
    <property type="match status" value="1"/>
</dbReference>
<dbReference type="GO" id="GO:0016020">
    <property type="term" value="C:membrane"/>
    <property type="evidence" value="ECO:0007669"/>
    <property type="project" value="UniProtKB-SubCell"/>
</dbReference>
<evidence type="ECO:0000256" key="4">
    <source>
        <dbReference type="ARBA" id="ARBA00022553"/>
    </source>
</evidence>
<dbReference type="Gene3D" id="6.10.340.10">
    <property type="match status" value="1"/>
</dbReference>
<keyword evidence="5" id="KW-0808">Transferase</keyword>
<dbReference type="EC" id="2.7.13.3" evidence="3"/>
<feature type="domain" description="Histidine kinase" evidence="9">
    <location>
        <begin position="419"/>
        <end position="651"/>
    </location>
</feature>
<reference evidence="11 12" key="1">
    <citation type="submission" date="2009-01" db="EMBL/GenBank/DDBJ databases">
        <title>Complete sequence of chromosome of Methylobacterium nodulans ORS 2060.</title>
        <authorList>
            <consortium name="US DOE Joint Genome Institute"/>
            <person name="Lucas S."/>
            <person name="Copeland A."/>
            <person name="Lapidus A."/>
            <person name="Glavina del Rio T."/>
            <person name="Dalin E."/>
            <person name="Tice H."/>
            <person name="Bruce D."/>
            <person name="Goodwin L."/>
            <person name="Pitluck S."/>
            <person name="Sims D."/>
            <person name="Brettin T."/>
            <person name="Detter J.C."/>
            <person name="Han C."/>
            <person name="Larimer F."/>
            <person name="Land M."/>
            <person name="Hauser L."/>
            <person name="Kyrpides N."/>
            <person name="Ivanova N."/>
            <person name="Marx C.J."/>
            <person name="Richardson P."/>
        </authorList>
    </citation>
    <scope>NUCLEOTIDE SEQUENCE [LARGE SCALE GENOMIC DNA]</scope>
    <source>
        <strain evidence="12">LMG 21967 / CNCM I-2342 / ORS 2060</strain>
    </source>
</reference>
<dbReference type="KEGG" id="mno:Mnod_1306"/>
<dbReference type="STRING" id="460265.Mnod_1306"/>
<evidence type="ECO:0000256" key="7">
    <source>
        <dbReference type="SAM" id="Coils"/>
    </source>
</evidence>
<sequence>MRMERRGLQRFVRAWPIRWRILAIAGLNSALALVLILLIWDGANVLSRAWADLRQVRQSERFLDQLDRDTERLQSLIHRYISQADADVLARIGDLRDTLIGRLRVQARLDPLIAAPCETLREVTERFIAGFSALRDTRADILQIYEASIAGPAREMAGLYALIEGDAAPPSPISPLLAASRKSFHAMVLAANAVSLAASSASAGEVRRHAAVIRRTVPAMLALATEEVQRRALGELEARAAAVERGVDALSAEFATQSRLLKEEIDGNADAMSASIEAMAAHIRGIEQAAQARFDRTLESAALKLGGVALAFVALVGVVGTLVAKSISDPLRGLSGSMLAIAAGDYERTVPGAEARDEIGDMAAAVAVFRENAIARLRAEEDLRRAKEQAEAALSELRETQASLIEAEKLAALGSLVAGVAHEVNNPVGISLTVASTLNQRCSAISADLDGGQLRRSQLLAFIEGVREAGKQLVANLMRAGDLVESFKQVAVDRSQDNRRRFDLGQTCEQIIASLRPELRSARIALTLDLPSGIVMDSFPGPLGQVLTNLFLNAVRHAFADRAEGTIHLAAELVGPDRVAITFSDDGAGMTEEVARRAFEPFFTTRRDSGGTGLGLHLAFNIVTHQLGGRIALTSAPGAGSRFVLTLPLVAPVQEPGPQTRAA</sequence>
<dbReference type="EMBL" id="CP001349">
    <property type="protein sequence ID" value="ACL56306.1"/>
    <property type="molecule type" value="Genomic_DNA"/>
</dbReference>
<dbReference type="HOGENOM" id="CLU_000445_114_15_5"/>
<dbReference type="SMART" id="SM00387">
    <property type="entry name" value="HATPase_c"/>
    <property type="match status" value="1"/>
</dbReference>
<proteinExistence type="predicted"/>
<dbReference type="Proteomes" id="UP000008207">
    <property type="component" value="Chromosome"/>
</dbReference>
<feature type="transmembrane region" description="Helical" evidence="8">
    <location>
        <begin position="21"/>
        <end position="40"/>
    </location>
</feature>
<keyword evidence="6 11" id="KW-0418">Kinase</keyword>
<evidence type="ECO:0000256" key="3">
    <source>
        <dbReference type="ARBA" id="ARBA00012438"/>
    </source>
</evidence>
<dbReference type="SMART" id="SM00304">
    <property type="entry name" value="HAMP"/>
    <property type="match status" value="1"/>
</dbReference>
<protein>
    <recommendedName>
        <fullName evidence="3">histidine kinase</fullName>
        <ecNumber evidence="3">2.7.13.3</ecNumber>
    </recommendedName>
</protein>
<dbReference type="PROSITE" id="PS50885">
    <property type="entry name" value="HAMP"/>
    <property type="match status" value="1"/>
</dbReference>
<dbReference type="InterPro" id="IPR005467">
    <property type="entry name" value="His_kinase_dom"/>
</dbReference>
<comment type="subcellular location">
    <subcellularLocation>
        <location evidence="2">Membrane</location>
    </subcellularLocation>
</comment>
<dbReference type="PANTHER" id="PTHR43065:SF42">
    <property type="entry name" value="TWO-COMPONENT SENSOR PPRA"/>
    <property type="match status" value="1"/>
</dbReference>
<dbReference type="Gene3D" id="1.10.287.130">
    <property type="match status" value="1"/>
</dbReference>
<dbReference type="PRINTS" id="PR00344">
    <property type="entry name" value="BCTRLSENSOR"/>
</dbReference>
<accession>B8IKU9</accession>
<organism evidence="11 12">
    <name type="scientific">Methylobacterium nodulans (strain LMG 21967 / CNCM I-2342 / ORS 2060)</name>
    <dbReference type="NCBI Taxonomy" id="460265"/>
    <lineage>
        <taxon>Bacteria</taxon>
        <taxon>Pseudomonadati</taxon>
        <taxon>Pseudomonadota</taxon>
        <taxon>Alphaproteobacteria</taxon>
        <taxon>Hyphomicrobiales</taxon>
        <taxon>Methylobacteriaceae</taxon>
        <taxon>Methylobacterium</taxon>
    </lineage>
</organism>
<dbReference type="Pfam" id="PF02518">
    <property type="entry name" value="HATPase_c"/>
    <property type="match status" value="1"/>
</dbReference>
<feature type="domain" description="HAMP" evidence="10">
    <location>
        <begin position="325"/>
        <end position="378"/>
    </location>
</feature>
<keyword evidence="8" id="KW-0812">Transmembrane</keyword>
<dbReference type="PROSITE" id="PS50109">
    <property type="entry name" value="HIS_KIN"/>
    <property type="match status" value="1"/>
</dbReference>
<dbReference type="AlphaFoldDB" id="B8IKU9"/>
<dbReference type="SUPFAM" id="SSF55874">
    <property type="entry name" value="ATPase domain of HSP90 chaperone/DNA topoisomerase II/histidine kinase"/>
    <property type="match status" value="1"/>
</dbReference>
<keyword evidence="8" id="KW-0472">Membrane</keyword>
<evidence type="ECO:0000256" key="6">
    <source>
        <dbReference type="ARBA" id="ARBA00022777"/>
    </source>
</evidence>
<dbReference type="PANTHER" id="PTHR43065">
    <property type="entry name" value="SENSOR HISTIDINE KINASE"/>
    <property type="match status" value="1"/>
</dbReference>
<evidence type="ECO:0000256" key="5">
    <source>
        <dbReference type="ARBA" id="ARBA00022679"/>
    </source>
</evidence>
<dbReference type="InterPro" id="IPR004358">
    <property type="entry name" value="Sig_transdc_His_kin-like_C"/>
</dbReference>
<keyword evidence="8" id="KW-1133">Transmembrane helix</keyword>
<dbReference type="InterPro" id="IPR003660">
    <property type="entry name" value="HAMP_dom"/>
</dbReference>
<dbReference type="SUPFAM" id="SSF158472">
    <property type="entry name" value="HAMP domain-like"/>
    <property type="match status" value="1"/>
</dbReference>
<feature type="coiled-coil region" evidence="7">
    <location>
        <begin position="376"/>
        <end position="410"/>
    </location>
</feature>
<keyword evidence="4" id="KW-0597">Phosphoprotein</keyword>
<keyword evidence="12" id="KW-1185">Reference proteome</keyword>
<gene>
    <name evidence="11" type="ordered locus">Mnod_1306</name>
</gene>
<dbReference type="InterPro" id="IPR036890">
    <property type="entry name" value="HATPase_C_sf"/>
</dbReference>
<dbReference type="GO" id="GO:0004673">
    <property type="term" value="F:protein histidine kinase activity"/>
    <property type="evidence" value="ECO:0007669"/>
    <property type="project" value="UniProtKB-EC"/>
</dbReference>
<dbReference type="eggNOG" id="COG4191">
    <property type="taxonomic scope" value="Bacteria"/>
</dbReference>
<evidence type="ECO:0000259" key="10">
    <source>
        <dbReference type="PROSITE" id="PS50885"/>
    </source>
</evidence>
<evidence type="ECO:0000259" key="9">
    <source>
        <dbReference type="PROSITE" id="PS50109"/>
    </source>
</evidence>
<keyword evidence="7" id="KW-0175">Coiled coil</keyword>
<evidence type="ECO:0000313" key="12">
    <source>
        <dbReference type="Proteomes" id="UP000008207"/>
    </source>
</evidence>
<dbReference type="Pfam" id="PF00672">
    <property type="entry name" value="HAMP"/>
    <property type="match status" value="1"/>
</dbReference>
<comment type="catalytic activity">
    <reaction evidence="1">
        <text>ATP + protein L-histidine = ADP + protein N-phospho-L-histidine.</text>
        <dbReference type="EC" id="2.7.13.3"/>
    </reaction>
</comment>
<dbReference type="GO" id="GO:0007165">
    <property type="term" value="P:signal transduction"/>
    <property type="evidence" value="ECO:0007669"/>
    <property type="project" value="InterPro"/>
</dbReference>
<dbReference type="InterPro" id="IPR003594">
    <property type="entry name" value="HATPase_dom"/>
</dbReference>
<evidence type="ECO:0000256" key="2">
    <source>
        <dbReference type="ARBA" id="ARBA00004370"/>
    </source>
</evidence>
<evidence type="ECO:0000256" key="8">
    <source>
        <dbReference type="SAM" id="Phobius"/>
    </source>
</evidence>